<feature type="coiled-coil region" evidence="2">
    <location>
        <begin position="78"/>
        <end position="109"/>
    </location>
</feature>
<dbReference type="PROSITE" id="PS50937">
    <property type="entry name" value="HTH_MERR_2"/>
    <property type="match status" value="1"/>
</dbReference>
<dbReference type="SMART" id="SM00422">
    <property type="entry name" value="HTH_MERR"/>
    <property type="match status" value="1"/>
</dbReference>
<evidence type="ECO:0000313" key="5">
    <source>
        <dbReference type="Proteomes" id="UP000003277"/>
    </source>
</evidence>
<protein>
    <recommendedName>
        <fullName evidence="3">HTH merR-type domain-containing protein</fullName>
    </recommendedName>
</protein>
<dbReference type="STRING" id="742743.HMPREF9453_00480"/>
<dbReference type="AlphaFoldDB" id="H1CYP2"/>
<dbReference type="Proteomes" id="UP000003277">
    <property type="component" value="Unassembled WGS sequence"/>
</dbReference>
<dbReference type="PATRIC" id="fig|742743.3.peg.493"/>
<dbReference type="InterPro" id="IPR000551">
    <property type="entry name" value="MerR-type_HTH_dom"/>
</dbReference>
<accession>H1CYP2</accession>
<dbReference type="PANTHER" id="PTHR30204">
    <property type="entry name" value="REDOX-CYCLING DRUG-SENSING TRANSCRIPTIONAL ACTIVATOR SOXR"/>
    <property type="match status" value="1"/>
</dbReference>
<keyword evidence="5" id="KW-1185">Reference proteome</keyword>
<dbReference type="Gene3D" id="1.10.1660.10">
    <property type="match status" value="1"/>
</dbReference>
<name>H1CYP2_9FIRM</name>
<evidence type="ECO:0000256" key="2">
    <source>
        <dbReference type="SAM" id="Coils"/>
    </source>
</evidence>
<proteinExistence type="predicted"/>
<gene>
    <name evidence="4" type="ORF">HMPREF9453_00480</name>
</gene>
<dbReference type="EMBL" id="ADLT01000015">
    <property type="protein sequence ID" value="EHO63463.1"/>
    <property type="molecule type" value="Genomic_DNA"/>
</dbReference>
<evidence type="ECO:0000313" key="4">
    <source>
        <dbReference type="EMBL" id="EHO63463.1"/>
    </source>
</evidence>
<dbReference type="PANTHER" id="PTHR30204:SF97">
    <property type="entry name" value="MERR FAMILY REGULATORY PROTEIN"/>
    <property type="match status" value="1"/>
</dbReference>
<evidence type="ECO:0000259" key="3">
    <source>
        <dbReference type="PROSITE" id="PS50937"/>
    </source>
</evidence>
<dbReference type="Pfam" id="PF13411">
    <property type="entry name" value="MerR_1"/>
    <property type="match status" value="1"/>
</dbReference>
<evidence type="ECO:0000256" key="1">
    <source>
        <dbReference type="ARBA" id="ARBA00023125"/>
    </source>
</evidence>
<dbReference type="eggNOG" id="COG0789">
    <property type="taxonomic scope" value="Bacteria"/>
</dbReference>
<organism evidence="4 5">
    <name type="scientific">Dialister succinatiphilus YIT 11850</name>
    <dbReference type="NCBI Taxonomy" id="742743"/>
    <lineage>
        <taxon>Bacteria</taxon>
        <taxon>Bacillati</taxon>
        <taxon>Bacillota</taxon>
        <taxon>Negativicutes</taxon>
        <taxon>Veillonellales</taxon>
        <taxon>Veillonellaceae</taxon>
        <taxon>Dialister</taxon>
    </lineage>
</organism>
<keyword evidence="1" id="KW-0238">DNA-binding</keyword>
<reference evidence="4 5" key="1">
    <citation type="submission" date="2011-11" db="EMBL/GenBank/DDBJ databases">
        <title>The Genome Sequence of Dialister succinatiphilus YIT 11850.</title>
        <authorList>
            <consortium name="The Broad Institute Genome Sequencing Platform"/>
            <person name="Earl A."/>
            <person name="Ward D."/>
            <person name="Feldgarden M."/>
            <person name="Gevers D."/>
            <person name="Morotomi M."/>
            <person name="Young S.K."/>
            <person name="Zeng Q."/>
            <person name="Gargeya S."/>
            <person name="Fitzgerald M."/>
            <person name="Haas B."/>
            <person name="Abouelleil A."/>
            <person name="Alvarado L."/>
            <person name="Arachchi H.M."/>
            <person name="Berlin A."/>
            <person name="Brown A."/>
            <person name="Chapman S.B."/>
            <person name="Dunbar C."/>
            <person name="Gearin G."/>
            <person name="Goldberg J."/>
            <person name="Griggs A."/>
            <person name="Gujja S."/>
            <person name="Heiman D."/>
            <person name="Howarth C."/>
            <person name="Lui A."/>
            <person name="MacDonald P.J.P."/>
            <person name="Montmayeur A."/>
            <person name="Murphy C."/>
            <person name="Neiman D."/>
            <person name="Pearson M."/>
            <person name="Priest M."/>
            <person name="Roberts A."/>
            <person name="Saif S."/>
            <person name="Shea T."/>
            <person name="Sisk P."/>
            <person name="Stolte C."/>
            <person name="Sykes S."/>
            <person name="Wortman J."/>
            <person name="Nusbaum C."/>
            <person name="Birren B."/>
        </authorList>
    </citation>
    <scope>NUCLEOTIDE SEQUENCE [LARGE SCALE GENOMIC DNA]</scope>
    <source>
        <strain evidence="4 5">YIT 11850</strain>
    </source>
</reference>
<comment type="caution">
    <text evidence="4">The sequence shown here is derived from an EMBL/GenBank/DDBJ whole genome shotgun (WGS) entry which is preliminary data.</text>
</comment>
<sequence>MKNNRLLIGQMAKLNHTTLATLRHYDKVGILSPVYVNPETGYRYYDVQQCLVFHMIQHHKALNMSLKEIKEILRRNDYDFLEQIYKKKLDEVNQALAEFEFRKEELERMMKGADHFCHRPPNGFIQMGFITAEYVYEKKAVRNYVLEDIGSVIYDASSIEGQLIKSGFTEGYLNFPFVTLSLDDIKHQRYRTEKLGIIVQGKNRKIAGVKQLPSSTSVFVYFEDFSKLCIYTEQIIAFCHAHNYTPAGDMICRLMGVLHLDDFKKTTEVFRLSIPVEAGNIIQV</sequence>
<feature type="domain" description="HTH merR-type" evidence="3">
    <location>
        <begin position="5"/>
        <end position="75"/>
    </location>
</feature>
<dbReference type="HOGENOM" id="CLU_065103_0_0_9"/>
<dbReference type="InterPro" id="IPR047057">
    <property type="entry name" value="MerR_fam"/>
</dbReference>
<dbReference type="OrthoDB" id="9773308at2"/>
<dbReference type="SUPFAM" id="SSF46955">
    <property type="entry name" value="Putative DNA-binding domain"/>
    <property type="match status" value="1"/>
</dbReference>
<dbReference type="InterPro" id="IPR009061">
    <property type="entry name" value="DNA-bd_dom_put_sf"/>
</dbReference>
<dbReference type="RefSeq" id="WP_008858984.1">
    <property type="nucleotide sequence ID" value="NZ_JH591187.1"/>
</dbReference>
<keyword evidence="2" id="KW-0175">Coiled coil</keyword>
<dbReference type="GO" id="GO:0003700">
    <property type="term" value="F:DNA-binding transcription factor activity"/>
    <property type="evidence" value="ECO:0007669"/>
    <property type="project" value="InterPro"/>
</dbReference>
<dbReference type="GO" id="GO:0003677">
    <property type="term" value="F:DNA binding"/>
    <property type="evidence" value="ECO:0007669"/>
    <property type="project" value="UniProtKB-KW"/>
</dbReference>